<keyword evidence="4" id="KW-0378">Hydrolase</keyword>
<keyword evidence="5" id="KW-0862">Zinc</keyword>
<dbReference type="AlphaFoldDB" id="A0A160VDW1"/>
<dbReference type="PANTHER" id="PTHR11705">
    <property type="entry name" value="PROTEASE FAMILY M14 CARBOXYPEPTIDASE A,B"/>
    <property type="match status" value="1"/>
</dbReference>
<evidence type="ECO:0000256" key="3">
    <source>
        <dbReference type="ARBA" id="ARBA00022670"/>
    </source>
</evidence>
<accession>A0A160VDW1</accession>
<name>A0A160VDW1_9ZZZZ</name>
<evidence type="ECO:0000256" key="6">
    <source>
        <dbReference type="ARBA" id="ARBA00023049"/>
    </source>
</evidence>
<dbReference type="InterPro" id="IPR029062">
    <property type="entry name" value="Class_I_gatase-like"/>
</dbReference>
<keyword evidence="7" id="KW-0175">Coiled coil</keyword>
<keyword evidence="6" id="KW-0482">Metalloprotease</keyword>
<dbReference type="GO" id="GO:0006508">
    <property type="term" value="P:proteolysis"/>
    <property type="evidence" value="ECO:0007669"/>
    <property type="project" value="UniProtKB-KW"/>
</dbReference>
<comment type="cofactor">
    <cofactor evidence="1">
        <name>Zn(2+)</name>
        <dbReference type="ChEBI" id="CHEBI:29105"/>
    </cofactor>
</comment>
<feature type="domain" description="Peptidase M14" evidence="8">
    <location>
        <begin position="33"/>
        <end position="358"/>
    </location>
</feature>
<dbReference type="EMBL" id="FAXC01000111">
    <property type="protein sequence ID" value="CUV08686.1"/>
    <property type="molecule type" value="Genomic_DNA"/>
</dbReference>
<dbReference type="PANTHER" id="PTHR11705:SF143">
    <property type="entry name" value="SLL0236 PROTEIN"/>
    <property type="match status" value="1"/>
</dbReference>
<evidence type="ECO:0000256" key="1">
    <source>
        <dbReference type="ARBA" id="ARBA00001947"/>
    </source>
</evidence>
<dbReference type="SUPFAM" id="SSF52317">
    <property type="entry name" value="Class I glutamine amidotransferase-like"/>
    <property type="match status" value="1"/>
</dbReference>
<evidence type="ECO:0000256" key="5">
    <source>
        <dbReference type="ARBA" id="ARBA00022833"/>
    </source>
</evidence>
<dbReference type="SMART" id="SM00631">
    <property type="entry name" value="Zn_pept"/>
    <property type="match status" value="1"/>
</dbReference>
<keyword evidence="9" id="KW-0121">Carboxypeptidase</keyword>
<dbReference type="GO" id="GO:0005615">
    <property type="term" value="C:extracellular space"/>
    <property type="evidence" value="ECO:0007669"/>
    <property type="project" value="TreeGrafter"/>
</dbReference>
<dbReference type="Gene3D" id="3.40.630.10">
    <property type="entry name" value="Zn peptidases"/>
    <property type="match status" value="1"/>
</dbReference>
<feature type="coiled-coil region" evidence="7">
    <location>
        <begin position="697"/>
        <end position="724"/>
    </location>
</feature>
<dbReference type="PROSITE" id="PS52035">
    <property type="entry name" value="PEPTIDASE_M14"/>
    <property type="match status" value="1"/>
</dbReference>
<gene>
    <name evidence="9" type="ORF">MGWOODY_Mmi2497</name>
</gene>
<dbReference type="Gene3D" id="3.40.50.880">
    <property type="match status" value="1"/>
</dbReference>
<protein>
    <submittedName>
        <fullName evidence="9">Peptidase M14, carboxypeptidase A</fullName>
    </submittedName>
</protein>
<evidence type="ECO:0000256" key="7">
    <source>
        <dbReference type="SAM" id="Coils"/>
    </source>
</evidence>
<dbReference type="Pfam" id="PF00246">
    <property type="entry name" value="Peptidase_M14"/>
    <property type="match status" value="1"/>
</dbReference>
<dbReference type="GO" id="GO:0008270">
    <property type="term" value="F:zinc ion binding"/>
    <property type="evidence" value="ECO:0007669"/>
    <property type="project" value="InterPro"/>
</dbReference>
<proteinExistence type="inferred from homology"/>
<evidence type="ECO:0000256" key="4">
    <source>
        <dbReference type="ARBA" id="ARBA00022801"/>
    </source>
</evidence>
<dbReference type="InterPro" id="IPR000834">
    <property type="entry name" value="Peptidase_M14"/>
</dbReference>
<keyword evidence="3" id="KW-0645">Protease</keyword>
<organism evidence="9">
    <name type="scientific">hydrothermal vent metagenome</name>
    <dbReference type="NCBI Taxonomy" id="652676"/>
    <lineage>
        <taxon>unclassified sequences</taxon>
        <taxon>metagenomes</taxon>
        <taxon>ecological metagenomes</taxon>
    </lineage>
</organism>
<evidence type="ECO:0000313" key="9">
    <source>
        <dbReference type="EMBL" id="CUV08686.1"/>
    </source>
</evidence>
<evidence type="ECO:0000259" key="8">
    <source>
        <dbReference type="PROSITE" id="PS52035"/>
    </source>
</evidence>
<evidence type="ECO:0000256" key="2">
    <source>
        <dbReference type="ARBA" id="ARBA00005988"/>
    </source>
</evidence>
<dbReference type="GO" id="GO:0004181">
    <property type="term" value="F:metallocarboxypeptidase activity"/>
    <property type="evidence" value="ECO:0007669"/>
    <property type="project" value="InterPro"/>
</dbReference>
<dbReference type="SUPFAM" id="SSF53187">
    <property type="entry name" value="Zn-dependent exopeptidases"/>
    <property type="match status" value="1"/>
</dbReference>
<sequence length="842" mass="96670">MYKVLINILLSISVLFAEGLKSPSEFLGYDLGENFTYHHRVVSYFEHVAESVTHVKIEHYGKTYEQRPLIVAIVSSPENMANLERIRNDNLKRAGLLEGKPSGENVGIVWLSYNVHGNEANSTEASMKTLYTLADRLNKEAQKWLENTVVILDPCINPDGRDRYANWFRMTRNRWPNVDPIAREHMEPWPGGRTNHYYFDLNRDWAWQTQTESASRIQLYNQWLPHVHVDFHEQSPNSPYYFAPAAEPFHEYITDWQRELQTMIGKNHAKYFDENNWLYFTKEVFDLLYPSYGDTYPTYNGAIGMTYEQAGGGGGGVAVELIDGDTLTLLDRLTHHHTTSLSTVEVASKNTDRMLEEFSRFFATGKNNPSGNYKAYIIPASNDGDKLSDLKVWLETNGITYGHAGGTRTYQGFHYQTGKTQSIKTKTDDLVISIYQPKSVLVQVLFEPNTILRDSLTYDITAWALPYVYGLEAYAVKNEIKPKATKPKRVASKSFKEKPYAYLLPWQGIWDLKFLVYLFKHKVVVRVSQESFEIDGQSFDRGTLVITRNGNEDLGKDFDLIIENAANEFKRSMTTVTTGFVTKGKDFGSRSMRVAKAPKIGLLSGNDVRSSAFGEVWHYFERQIEYPITVLNSDYFNRIPKHDFDVLILPSGNYSNINQETLNELRQWVRSGGRLVLMDSALDSFVDQKGYGLKSYANDDEKKASEKKQKARKLTERLKMYKDRQRDRLSDNAYGSIVNIKIDNSHPLAFGYNDEYFSLRLRNKRYTYLPRGWNVGITQDSTALVSGFVGYKAQENFRESMVFGVEEIGRGRVIYLSDNPLFRAFWYNGKLLFGNAVFIVGN</sequence>
<comment type="similarity">
    <text evidence="2">Belongs to the peptidase M14 family.</text>
</comment>
<reference evidence="9" key="1">
    <citation type="submission" date="2015-10" db="EMBL/GenBank/DDBJ databases">
        <authorList>
            <person name="Gilbert D.G."/>
        </authorList>
    </citation>
    <scope>NUCLEOTIDE SEQUENCE</scope>
</reference>
<dbReference type="CDD" id="cd06238">
    <property type="entry name" value="M14-like"/>
    <property type="match status" value="1"/>
</dbReference>